<dbReference type="InterPro" id="IPR006059">
    <property type="entry name" value="SBP"/>
</dbReference>
<comment type="caution">
    <text evidence="2">The sequence shown here is derived from an EMBL/GenBank/DDBJ whole genome shotgun (WGS) entry which is preliminary data.</text>
</comment>
<sequence length="433" mass="46916">MNRIRRTAAGSVAAALTLTLAACGVAQPQGSAELADEPVTLRVTWWGGDTRHARTQEVFDLFEEQYPNVTIEPEFSDWSGYWEKLATATAGGNAADVIQMDQLYLSSYASRGSLTDLGSLSQLDTSGLEQPVLDMGSWNDTLYGMPISTTSTGLLVNTDLVEEIGVPLPDTSTWTWDEFEAWAQEVTEKSPEGTYGTNVIYNEFSLQLFARQHGDQLFSEDDIVIRPETLADYFQLALDWTKSGAAPSASTTAETISLPLDQTLFTTGKTAAIFTPSTMITAYAAASGAELELVPLPTPDEDTAKYDYYKPGMYWSVSSKSEHPAEAALLVDFLVNDPEAAKIIGTERGIPANAKSLESLGEDLTAEERKAADFAEQREPHLGDAPAIVPNGASDIETILLRYLQDVVFERQTPLDAANALIAEVQSSTNAAK</sequence>
<dbReference type="AlphaFoldDB" id="A0A919KMV3"/>
<reference evidence="2" key="2">
    <citation type="submission" date="2020-09" db="EMBL/GenBank/DDBJ databases">
        <authorList>
            <person name="Sun Q."/>
            <person name="Zhou Y."/>
        </authorList>
    </citation>
    <scope>NUCLEOTIDE SEQUENCE</scope>
    <source>
        <strain evidence="2">CGMCC 4.7398</strain>
    </source>
</reference>
<organism evidence="2 3">
    <name type="scientific">Promicromonospora soli</name>
    <dbReference type="NCBI Taxonomy" id="2035533"/>
    <lineage>
        <taxon>Bacteria</taxon>
        <taxon>Bacillati</taxon>
        <taxon>Actinomycetota</taxon>
        <taxon>Actinomycetes</taxon>
        <taxon>Micrococcales</taxon>
        <taxon>Promicromonosporaceae</taxon>
        <taxon>Promicromonospora</taxon>
    </lineage>
</organism>
<feature type="chain" id="PRO_5038534358" evidence="1">
    <location>
        <begin position="27"/>
        <end position="433"/>
    </location>
</feature>
<gene>
    <name evidence="2" type="ORF">GCM10017772_04350</name>
</gene>
<evidence type="ECO:0000256" key="1">
    <source>
        <dbReference type="SAM" id="SignalP"/>
    </source>
</evidence>
<dbReference type="InterPro" id="IPR050490">
    <property type="entry name" value="Bact_solute-bd_prot1"/>
</dbReference>
<dbReference type="SUPFAM" id="SSF53850">
    <property type="entry name" value="Periplasmic binding protein-like II"/>
    <property type="match status" value="1"/>
</dbReference>
<dbReference type="PANTHER" id="PTHR43649">
    <property type="entry name" value="ARABINOSE-BINDING PROTEIN-RELATED"/>
    <property type="match status" value="1"/>
</dbReference>
<proteinExistence type="predicted"/>
<evidence type="ECO:0000313" key="3">
    <source>
        <dbReference type="Proteomes" id="UP000627369"/>
    </source>
</evidence>
<dbReference type="Proteomes" id="UP000627369">
    <property type="component" value="Unassembled WGS sequence"/>
</dbReference>
<dbReference type="PANTHER" id="PTHR43649:SF11">
    <property type="entry name" value="ABC TRANSPORTER SUBSTRATE-BINDING PROTEIN YESO-RELATED"/>
    <property type="match status" value="1"/>
</dbReference>
<dbReference type="Gene3D" id="3.40.190.10">
    <property type="entry name" value="Periplasmic binding protein-like II"/>
    <property type="match status" value="2"/>
</dbReference>
<dbReference type="EMBL" id="BNAS01000001">
    <property type="protein sequence ID" value="GHH65705.1"/>
    <property type="molecule type" value="Genomic_DNA"/>
</dbReference>
<protein>
    <submittedName>
        <fullName evidence="2">Sugar ABC transporter substrate-binding protein</fullName>
    </submittedName>
</protein>
<reference evidence="2" key="1">
    <citation type="journal article" date="2014" name="Int. J. Syst. Evol. Microbiol.">
        <title>Complete genome sequence of Corynebacterium casei LMG S-19264T (=DSM 44701T), isolated from a smear-ripened cheese.</title>
        <authorList>
            <consortium name="US DOE Joint Genome Institute (JGI-PGF)"/>
            <person name="Walter F."/>
            <person name="Albersmeier A."/>
            <person name="Kalinowski J."/>
            <person name="Ruckert C."/>
        </authorList>
    </citation>
    <scope>NUCLEOTIDE SEQUENCE</scope>
    <source>
        <strain evidence="2">CGMCC 4.7398</strain>
    </source>
</reference>
<accession>A0A919KMV3</accession>
<name>A0A919KMV3_9MICO</name>
<dbReference type="PROSITE" id="PS51257">
    <property type="entry name" value="PROKAR_LIPOPROTEIN"/>
    <property type="match status" value="1"/>
</dbReference>
<keyword evidence="1" id="KW-0732">Signal</keyword>
<evidence type="ECO:0000313" key="2">
    <source>
        <dbReference type="EMBL" id="GHH65705.1"/>
    </source>
</evidence>
<feature type="signal peptide" evidence="1">
    <location>
        <begin position="1"/>
        <end position="26"/>
    </location>
</feature>
<dbReference type="RefSeq" id="WP_189667621.1">
    <property type="nucleotide sequence ID" value="NZ_BNAS01000001.1"/>
</dbReference>
<keyword evidence="3" id="KW-1185">Reference proteome</keyword>
<dbReference type="Pfam" id="PF01547">
    <property type="entry name" value="SBP_bac_1"/>
    <property type="match status" value="1"/>
</dbReference>